<sequence length="89" mass="9641">VVRSQAECGHGVAAKDGLAVGFTVDANVVRSSPLIRMRTSAMGSISSRLEGSTEWMFSEPATVITRWNHEPSLDPISMEQRNVLVGELI</sequence>
<evidence type="ECO:0000313" key="1">
    <source>
        <dbReference type="EMBL" id="SVA38759.1"/>
    </source>
</evidence>
<name>A0A381VEG6_9ZZZZ</name>
<dbReference type="EMBL" id="UINC01008620">
    <property type="protein sequence ID" value="SVA38759.1"/>
    <property type="molecule type" value="Genomic_DNA"/>
</dbReference>
<gene>
    <name evidence="1" type="ORF">METZ01_LOCUS91613</name>
</gene>
<proteinExistence type="predicted"/>
<reference evidence="1" key="1">
    <citation type="submission" date="2018-05" db="EMBL/GenBank/DDBJ databases">
        <authorList>
            <person name="Lanie J.A."/>
            <person name="Ng W.-L."/>
            <person name="Kazmierczak K.M."/>
            <person name="Andrzejewski T.M."/>
            <person name="Davidsen T.M."/>
            <person name="Wayne K.J."/>
            <person name="Tettelin H."/>
            <person name="Glass J.I."/>
            <person name="Rusch D."/>
            <person name="Podicherti R."/>
            <person name="Tsui H.-C.T."/>
            <person name="Winkler M.E."/>
        </authorList>
    </citation>
    <scope>NUCLEOTIDE SEQUENCE</scope>
</reference>
<organism evidence="1">
    <name type="scientific">marine metagenome</name>
    <dbReference type="NCBI Taxonomy" id="408172"/>
    <lineage>
        <taxon>unclassified sequences</taxon>
        <taxon>metagenomes</taxon>
        <taxon>ecological metagenomes</taxon>
    </lineage>
</organism>
<feature type="non-terminal residue" evidence="1">
    <location>
        <position position="1"/>
    </location>
</feature>
<dbReference type="AlphaFoldDB" id="A0A381VEG6"/>
<accession>A0A381VEG6</accession>
<protein>
    <submittedName>
        <fullName evidence="1">Uncharacterized protein</fullName>
    </submittedName>
</protein>